<organism evidence="12 13">
    <name type="scientific">Adlercreutzia caecimuris</name>
    <dbReference type="NCBI Taxonomy" id="671266"/>
    <lineage>
        <taxon>Bacteria</taxon>
        <taxon>Bacillati</taxon>
        <taxon>Actinomycetota</taxon>
        <taxon>Coriobacteriia</taxon>
        <taxon>Eggerthellales</taxon>
        <taxon>Eggerthellaceae</taxon>
        <taxon>Adlercreutzia</taxon>
    </lineage>
</organism>
<dbReference type="InterPro" id="IPR002104">
    <property type="entry name" value="Integrase_catalytic"/>
</dbReference>
<dbReference type="Proteomes" id="UP000308978">
    <property type="component" value="Unassembled WGS sequence"/>
</dbReference>
<dbReference type="GO" id="GO:0007059">
    <property type="term" value="P:chromosome segregation"/>
    <property type="evidence" value="ECO:0007669"/>
    <property type="project" value="UniProtKB-UniRule"/>
</dbReference>
<comment type="subunit">
    <text evidence="9">Forms a cyclic heterotetrameric complex composed of two molecules of XerC and two molecules of XerD.</text>
</comment>
<dbReference type="GO" id="GO:0006313">
    <property type="term" value="P:DNA transposition"/>
    <property type="evidence" value="ECO:0007669"/>
    <property type="project" value="UniProtKB-UniRule"/>
</dbReference>
<keyword evidence="8 9" id="KW-0131">Cell cycle</keyword>
<dbReference type="Gene3D" id="1.10.443.10">
    <property type="entry name" value="Intergrase catalytic core"/>
    <property type="match status" value="1"/>
</dbReference>
<keyword evidence="5 9" id="KW-0229">DNA integration</keyword>
<dbReference type="GO" id="GO:0003677">
    <property type="term" value="F:DNA binding"/>
    <property type="evidence" value="ECO:0007669"/>
    <property type="project" value="UniProtKB-UniRule"/>
</dbReference>
<reference evidence="12 13" key="1">
    <citation type="submission" date="2019-04" db="EMBL/GenBank/DDBJ databases">
        <title>Microbes associate with the intestines of laboratory mice.</title>
        <authorList>
            <person name="Navarre W."/>
            <person name="Wong E."/>
            <person name="Huang K.C."/>
            <person name="Tropini C."/>
            <person name="Ng K."/>
            <person name="Yu B."/>
        </authorList>
    </citation>
    <scope>NUCLEOTIDE SEQUENCE [LARGE SCALE GENOMIC DNA]</scope>
    <source>
        <strain evidence="12 13">NM80_B27</strain>
    </source>
</reference>
<dbReference type="Pfam" id="PF02899">
    <property type="entry name" value="Phage_int_SAM_1"/>
    <property type="match status" value="1"/>
</dbReference>
<dbReference type="InterPro" id="IPR050090">
    <property type="entry name" value="Tyrosine_recombinase_XerCD"/>
</dbReference>
<dbReference type="InterPro" id="IPR004107">
    <property type="entry name" value="Integrase_SAM-like_N"/>
</dbReference>
<feature type="active site" evidence="9">
    <location>
        <position position="287"/>
    </location>
</feature>
<dbReference type="PANTHER" id="PTHR30349">
    <property type="entry name" value="PHAGE INTEGRASE-RELATED"/>
    <property type="match status" value="1"/>
</dbReference>
<dbReference type="GO" id="GO:0005737">
    <property type="term" value="C:cytoplasm"/>
    <property type="evidence" value="ECO:0007669"/>
    <property type="project" value="UniProtKB-SubCell"/>
</dbReference>
<evidence type="ECO:0000256" key="4">
    <source>
        <dbReference type="ARBA" id="ARBA00022829"/>
    </source>
</evidence>
<name>A0A4S4G7B4_9ACTN</name>
<accession>A0A4S4G7B4</accession>
<evidence type="ECO:0000259" key="11">
    <source>
        <dbReference type="PROSITE" id="PS51900"/>
    </source>
</evidence>
<keyword evidence="7 9" id="KW-0233">DNA recombination</keyword>
<dbReference type="PANTHER" id="PTHR30349:SF77">
    <property type="entry name" value="TYROSINE RECOMBINASE XERC"/>
    <property type="match status" value="1"/>
</dbReference>
<dbReference type="GO" id="GO:0009037">
    <property type="term" value="F:tyrosine-based site-specific recombinase activity"/>
    <property type="evidence" value="ECO:0007669"/>
    <property type="project" value="UniProtKB-UniRule"/>
</dbReference>
<proteinExistence type="inferred from homology"/>
<comment type="similarity">
    <text evidence="9">Belongs to the 'phage' integrase family. XerC subfamily.</text>
</comment>
<feature type="active site" evidence="9">
    <location>
        <position position="189"/>
    </location>
</feature>
<keyword evidence="2 9" id="KW-0963">Cytoplasm</keyword>
<evidence type="ECO:0000256" key="7">
    <source>
        <dbReference type="ARBA" id="ARBA00023172"/>
    </source>
</evidence>
<feature type="active site" description="O-(3'-phospho-DNA)-tyrosine intermediate" evidence="9">
    <location>
        <position position="319"/>
    </location>
</feature>
<evidence type="ECO:0000256" key="9">
    <source>
        <dbReference type="HAMAP-Rule" id="MF_01808"/>
    </source>
</evidence>
<evidence type="ECO:0000256" key="2">
    <source>
        <dbReference type="ARBA" id="ARBA00022490"/>
    </source>
</evidence>
<evidence type="ECO:0000256" key="6">
    <source>
        <dbReference type="ARBA" id="ARBA00023125"/>
    </source>
</evidence>
<keyword evidence="6 9" id="KW-0238">DNA-binding</keyword>
<dbReference type="PROSITE" id="PS51900">
    <property type="entry name" value="CB"/>
    <property type="match status" value="1"/>
</dbReference>
<dbReference type="EMBL" id="SSTJ01000002">
    <property type="protein sequence ID" value="THG38196.1"/>
    <property type="molecule type" value="Genomic_DNA"/>
</dbReference>
<dbReference type="InterPro" id="IPR011010">
    <property type="entry name" value="DNA_brk_join_enz"/>
</dbReference>
<dbReference type="InterPro" id="IPR044068">
    <property type="entry name" value="CB"/>
</dbReference>
<dbReference type="InterPro" id="IPR023009">
    <property type="entry name" value="Tyrosine_recombinase_XerC/XerD"/>
</dbReference>
<evidence type="ECO:0000256" key="3">
    <source>
        <dbReference type="ARBA" id="ARBA00022618"/>
    </source>
</evidence>
<evidence type="ECO:0000256" key="8">
    <source>
        <dbReference type="ARBA" id="ARBA00023306"/>
    </source>
</evidence>
<dbReference type="SUPFAM" id="SSF56349">
    <property type="entry name" value="DNA breaking-rejoining enzymes"/>
    <property type="match status" value="1"/>
</dbReference>
<dbReference type="InterPro" id="IPR010998">
    <property type="entry name" value="Integrase_recombinase_N"/>
</dbReference>
<evidence type="ECO:0000256" key="5">
    <source>
        <dbReference type="ARBA" id="ARBA00022908"/>
    </source>
</evidence>
<dbReference type="RefSeq" id="WP_136432864.1">
    <property type="nucleotide sequence ID" value="NZ_SSTJ01000002.1"/>
</dbReference>
<sequence length="338" mass="37719">MDRKDVASALAGAHAARADADSPAQEELVTDAAIPGACDVEDFCESLTVERGASPHTVRAYRDDIFAYLRWAQRCAHEPYTVTYRQMRRYLAELDQARYARTTIKRHLSALRSFFRWLNKTGRANTDPVSVVQAPKGERRLPKTISGADMVTLLGVFSEEDAFGEPREQTTADMRDQAILEFLFSCGARVSEASGLLVRWVDFPSLEVKVFGKRSKERIVPLSRAGAAVMERYLTEARPQLLGGKESEFFFVSNRGNQMSADSIRKMFKRALREAGLDESLSPHAMRHTFATDLLDGGADLRSVQDMLGHASLSTTQIYTHVSPDRLKQVHGLAHPRA</sequence>
<evidence type="ECO:0000313" key="12">
    <source>
        <dbReference type="EMBL" id="THG38196.1"/>
    </source>
</evidence>
<keyword evidence="3 9" id="KW-0132">Cell division</keyword>
<comment type="function">
    <text evidence="9">Site-specific tyrosine recombinase, which acts by catalyzing the cutting and rejoining of the recombining DNA molecules. The XerC-XerD complex is essential to convert dimers of the bacterial chromosome into monomers to permit their segregation at cell division. It also contributes to the segregational stability of plasmids.</text>
</comment>
<dbReference type="Gene3D" id="1.10.150.130">
    <property type="match status" value="1"/>
</dbReference>
<feature type="active site" evidence="9">
    <location>
        <position position="284"/>
    </location>
</feature>
<evidence type="ECO:0000259" key="10">
    <source>
        <dbReference type="PROSITE" id="PS51898"/>
    </source>
</evidence>
<gene>
    <name evidence="9" type="primary">xerC</name>
    <name evidence="12" type="ORF">E5986_01855</name>
</gene>
<protein>
    <recommendedName>
        <fullName evidence="9">Tyrosine recombinase XerC</fullName>
    </recommendedName>
</protein>
<feature type="active site" evidence="9">
    <location>
        <position position="213"/>
    </location>
</feature>
<comment type="caution">
    <text evidence="12">The sequence shown here is derived from an EMBL/GenBank/DDBJ whole genome shotgun (WGS) entry which is preliminary data.</text>
</comment>
<feature type="active site" evidence="9">
    <location>
        <position position="310"/>
    </location>
</feature>
<dbReference type="NCBIfam" id="NF001399">
    <property type="entry name" value="PRK00283.1"/>
    <property type="match status" value="1"/>
</dbReference>
<comment type="subcellular location">
    <subcellularLocation>
        <location evidence="1 9">Cytoplasm</location>
    </subcellularLocation>
</comment>
<dbReference type="HAMAP" id="MF_01808">
    <property type="entry name" value="Recomb_XerC_XerD"/>
    <property type="match status" value="1"/>
</dbReference>
<dbReference type="InterPro" id="IPR013762">
    <property type="entry name" value="Integrase-like_cat_sf"/>
</dbReference>
<evidence type="ECO:0000313" key="13">
    <source>
        <dbReference type="Proteomes" id="UP000308978"/>
    </source>
</evidence>
<keyword evidence="4 9" id="KW-0159">Chromosome partition</keyword>
<dbReference type="Pfam" id="PF00589">
    <property type="entry name" value="Phage_integrase"/>
    <property type="match status" value="1"/>
</dbReference>
<dbReference type="AlphaFoldDB" id="A0A4S4G7B4"/>
<dbReference type="CDD" id="cd00798">
    <property type="entry name" value="INT_XerDC_C"/>
    <property type="match status" value="1"/>
</dbReference>
<dbReference type="GO" id="GO:0051301">
    <property type="term" value="P:cell division"/>
    <property type="evidence" value="ECO:0007669"/>
    <property type="project" value="UniProtKB-KW"/>
</dbReference>
<feature type="domain" description="Tyr recombinase" evidence="10">
    <location>
        <begin position="140"/>
        <end position="332"/>
    </location>
</feature>
<evidence type="ECO:0000256" key="1">
    <source>
        <dbReference type="ARBA" id="ARBA00004496"/>
    </source>
</evidence>
<feature type="domain" description="Core-binding (CB)" evidence="11">
    <location>
        <begin position="34"/>
        <end position="119"/>
    </location>
</feature>
<dbReference type="PROSITE" id="PS51898">
    <property type="entry name" value="TYR_RECOMBINASE"/>
    <property type="match status" value="1"/>
</dbReference>